<dbReference type="Proteomes" id="UP000663882">
    <property type="component" value="Unassembled WGS sequence"/>
</dbReference>
<dbReference type="AlphaFoldDB" id="A0A814I1F7"/>
<dbReference type="EMBL" id="CAJNOO010000716">
    <property type="protein sequence ID" value="CAF1017574.1"/>
    <property type="molecule type" value="Genomic_DNA"/>
</dbReference>
<reference evidence="3" key="1">
    <citation type="submission" date="2021-02" db="EMBL/GenBank/DDBJ databases">
        <authorList>
            <person name="Nowell W R."/>
        </authorList>
    </citation>
    <scope>NUCLEOTIDE SEQUENCE</scope>
</reference>
<feature type="compositionally biased region" description="Low complexity" evidence="2">
    <location>
        <begin position="85"/>
        <end position="95"/>
    </location>
</feature>
<evidence type="ECO:0000313" key="4">
    <source>
        <dbReference type="Proteomes" id="UP000663882"/>
    </source>
</evidence>
<protein>
    <submittedName>
        <fullName evidence="3">Uncharacterized protein</fullName>
    </submittedName>
</protein>
<sequence>MNLVSKPTENQFNSRGQDVLPLTFKLFPQRSESVDNGNRISPSNNPLQRILSQPDIVNPADTETLTFKSIPASPFRLFGSTTSVSNSNNNTLKKLSTTDKIRRKRTPKIDDNIDGQKVKRRKSDMNMNQTKQQEPSSSNPLLSSIDKKMTTDTNKTIANYRDIGFSPASSAQSDSCSNSNHTSESSTMSILNSKLTQTDITGTINSTTDELEAKNSQIQTLTRERDELRRQLSDIKKDFDKQHNILQKCLAVNKKLLVEKVCSLDSLFFY</sequence>
<feature type="region of interest" description="Disordered" evidence="2">
    <location>
        <begin position="167"/>
        <end position="190"/>
    </location>
</feature>
<gene>
    <name evidence="3" type="ORF">RFH988_LOCUS15025</name>
</gene>
<evidence type="ECO:0000256" key="2">
    <source>
        <dbReference type="SAM" id="MobiDB-lite"/>
    </source>
</evidence>
<feature type="compositionally biased region" description="Low complexity" evidence="2">
    <location>
        <begin position="167"/>
        <end position="189"/>
    </location>
</feature>
<evidence type="ECO:0000256" key="1">
    <source>
        <dbReference type="SAM" id="Coils"/>
    </source>
</evidence>
<proteinExistence type="predicted"/>
<comment type="caution">
    <text evidence="3">The sequence shown here is derived from an EMBL/GenBank/DDBJ whole genome shotgun (WGS) entry which is preliminary data.</text>
</comment>
<feature type="compositionally biased region" description="Polar residues" evidence="2">
    <location>
        <begin position="125"/>
        <end position="142"/>
    </location>
</feature>
<feature type="region of interest" description="Disordered" evidence="2">
    <location>
        <begin position="85"/>
        <end position="145"/>
    </location>
</feature>
<evidence type="ECO:0000313" key="3">
    <source>
        <dbReference type="EMBL" id="CAF1017574.1"/>
    </source>
</evidence>
<feature type="coiled-coil region" evidence="1">
    <location>
        <begin position="204"/>
        <end position="238"/>
    </location>
</feature>
<accession>A0A814I1F7</accession>
<feature type="compositionally biased region" description="Basic and acidic residues" evidence="2">
    <location>
        <begin position="107"/>
        <end position="117"/>
    </location>
</feature>
<organism evidence="3 4">
    <name type="scientific">Rotaria sordida</name>
    <dbReference type="NCBI Taxonomy" id="392033"/>
    <lineage>
        <taxon>Eukaryota</taxon>
        <taxon>Metazoa</taxon>
        <taxon>Spiralia</taxon>
        <taxon>Gnathifera</taxon>
        <taxon>Rotifera</taxon>
        <taxon>Eurotatoria</taxon>
        <taxon>Bdelloidea</taxon>
        <taxon>Philodinida</taxon>
        <taxon>Philodinidae</taxon>
        <taxon>Rotaria</taxon>
    </lineage>
</organism>
<keyword evidence="1" id="KW-0175">Coiled coil</keyword>
<name>A0A814I1F7_9BILA</name>